<proteinExistence type="predicted"/>
<comment type="caution">
    <text evidence="1">The sequence shown here is derived from an EMBL/GenBank/DDBJ whole genome shotgun (WGS) entry which is preliminary data.</text>
</comment>
<dbReference type="EMBL" id="JACEIK010025854">
    <property type="protein sequence ID" value="MCE5166538.1"/>
    <property type="molecule type" value="Genomic_DNA"/>
</dbReference>
<organism evidence="1 2">
    <name type="scientific">Datura stramonium</name>
    <name type="common">Jimsonweed</name>
    <name type="synonym">Common thornapple</name>
    <dbReference type="NCBI Taxonomy" id="4076"/>
    <lineage>
        <taxon>Eukaryota</taxon>
        <taxon>Viridiplantae</taxon>
        <taxon>Streptophyta</taxon>
        <taxon>Embryophyta</taxon>
        <taxon>Tracheophyta</taxon>
        <taxon>Spermatophyta</taxon>
        <taxon>Magnoliopsida</taxon>
        <taxon>eudicotyledons</taxon>
        <taxon>Gunneridae</taxon>
        <taxon>Pentapetalae</taxon>
        <taxon>asterids</taxon>
        <taxon>lamiids</taxon>
        <taxon>Solanales</taxon>
        <taxon>Solanaceae</taxon>
        <taxon>Solanoideae</taxon>
        <taxon>Datureae</taxon>
        <taxon>Datura</taxon>
    </lineage>
</organism>
<protein>
    <submittedName>
        <fullName evidence="1">Uncharacterized protein</fullName>
    </submittedName>
</protein>
<sequence length="157" mass="17503">MSTQLLVKGEKVDFEKEGASCRFISKISFAFLLKALVREGGKTLAEFPNSIEFGKLDPVKIRTTMSTQLLVKGEKVDFEKEGASCRFISKISFAFLLKALVRMETLIRQATIEAYNFPGVKKDIESKADMLAHWLDRAVCTFANSSARKGSLKEGIL</sequence>
<evidence type="ECO:0000313" key="1">
    <source>
        <dbReference type="EMBL" id="MCE5166538.1"/>
    </source>
</evidence>
<keyword evidence="2" id="KW-1185">Reference proteome</keyword>
<evidence type="ECO:0000313" key="2">
    <source>
        <dbReference type="Proteomes" id="UP000823775"/>
    </source>
</evidence>
<dbReference type="Proteomes" id="UP000823775">
    <property type="component" value="Unassembled WGS sequence"/>
</dbReference>
<accession>A0ABS8Y7A7</accession>
<gene>
    <name evidence="1" type="ORF">HAX54_021502</name>
</gene>
<name>A0ABS8Y7A7_DATST</name>
<reference evidence="1 2" key="1">
    <citation type="journal article" date="2021" name="BMC Genomics">
        <title>Datura genome reveals duplications of psychoactive alkaloid biosynthetic genes and high mutation rate following tissue culture.</title>
        <authorList>
            <person name="Rajewski A."/>
            <person name="Carter-House D."/>
            <person name="Stajich J."/>
            <person name="Litt A."/>
        </authorList>
    </citation>
    <scope>NUCLEOTIDE SEQUENCE [LARGE SCALE GENOMIC DNA]</scope>
    <source>
        <strain evidence="1">AR-01</strain>
    </source>
</reference>